<protein>
    <submittedName>
        <fullName evidence="2">Uncharacterized protein</fullName>
    </submittedName>
</protein>
<dbReference type="EMBL" id="BKCJ011826141">
    <property type="protein sequence ID" value="GFD56168.1"/>
    <property type="molecule type" value="Genomic_DNA"/>
</dbReference>
<accession>A0A699XDT9</accession>
<feature type="compositionally biased region" description="Basic and acidic residues" evidence="1">
    <location>
        <begin position="82"/>
        <end position="91"/>
    </location>
</feature>
<organism evidence="2">
    <name type="scientific">Tanacetum cinerariifolium</name>
    <name type="common">Dalmatian daisy</name>
    <name type="synonym">Chrysanthemum cinerariifolium</name>
    <dbReference type="NCBI Taxonomy" id="118510"/>
    <lineage>
        <taxon>Eukaryota</taxon>
        <taxon>Viridiplantae</taxon>
        <taxon>Streptophyta</taxon>
        <taxon>Embryophyta</taxon>
        <taxon>Tracheophyta</taxon>
        <taxon>Spermatophyta</taxon>
        <taxon>Magnoliopsida</taxon>
        <taxon>eudicotyledons</taxon>
        <taxon>Gunneridae</taxon>
        <taxon>Pentapetalae</taxon>
        <taxon>asterids</taxon>
        <taxon>campanulids</taxon>
        <taxon>Asterales</taxon>
        <taxon>Asteraceae</taxon>
        <taxon>Asteroideae</taxon>
        <taxon>Anthemideae</taxon>
        <taxon>Anthemidinae</taxon>
        <taxon>Tanacetum</taxon>
    </lineage>
</organism>
<dbReference type="AlphaFoldDB" id="A0A699XDT9"/>
<proteinExistence type="predicted"/>
<feature type="region of interest" description="Disordered" evidence="1">
    <location>
        <begin position="1"/>
        <end position="91"/>
    </location>
</feature>
<feature type="non-terminal residue" evidence="2">
    <location>
        <position position="1"/>
    </location>
</feature>
<feature type="non-terminal residue" evidence="2">
    <location>
        <position position="91"/>
    </location>
</feature>
<reference evidence="2" key="1">
    <citation type="journal article" date="2019" name="Sci. Rep.">
        <title>Draft genome of Tanacetum cinerariifolium, the natural source of mosquito coil.</title>
        <authorList>
            <person name="Yamashiro T."/>
            <person name="Shiraishi A."/>
            <person name="Satake H."/>
            <person name="Nakayama K."/>
        </authorList>
    </citation>
    <scope>NUCLEOTIDE SEQUENCE</scope>
</reference>
<feature type="compositionally biased region" description="Basic residues" evidence="1">
    <location>
        <begin position="43"/>
        <end position="57"/>
    </location>
</feature>
<gene>
    <name evidence="2" type="ORF">Tci_928137</name>
</gene>
<evidence type="ECO:0000313" key="2">
    <source>
        <dbReference type="EMBL" id="GFD56168.1"/>
    </source>
</evidence>
<comment type="caution">
    <text evidence="2">The sequence shown here is derived from an EMBL/GenBank/DDBJ whole genome shotgun (WGS) entry which is preliminary data.</text>
</comment>
<name>A0A699XDT9_TANCI</name>
<sequence length="91" mass="9945">ARARADEAARTAGSHRRRYQAARRPGSANTRAPGSGADSTARSCRRRRRKPRSRRRAANAAGSARPAGRRRCGRPAGCPAARRIDSRWPGR</sequence>
<evidence type="ECO:0000256" key="1">
    <source>
        <dbReference type="SAM" id="MobiDB-lite"/>
    </source>
</evidence>
<feature type="compositionally biased region" description="Polar residues" evidence="1">
    <location>
        <begin position="27"/>
        <end position="40"/>
    </location>
</feature>